<keyword evidence="1" id="KW-0472">Membrane</keyword>
<protein>
    <submittedName>
        <fullName evidence="2">Uncharacterized protein</fullName>
    </submittedName>
</protein>
<evidence type="ECO:0000313" key="3">
    <source>
        <dbReference type="Proteomes" id="UP000023152"/>
    </source>
</evidence>
<evidence type="ECO:0000313" key="2">
    <source>
        <dbReference type="EMBL" id="ETO20535.1"/>
    </source>
</evidence>
<keyword evidence="1" id="KW-1133">Transmembrane helix</keyword>
<comment type="caution">
    <text evidence="2">The sequence shown here is derived from an EMBL/GenBank/DDBJ whole genome shotgun (WGS) entry which is preliminary data.</text>
</comment>
<dbReference type="Proteomes" id="UP000023152">
    <property type="component" value="Unassembled WGS sequence"/>
</dbReference>
<feature type="transmembrane region" description="Helical" evidence="1">
    <location>
        <begin position="348"/>
        <end position="366"/>
    </location>
</feature>
<proteinExistence type="predicted"/>
<dbReference type="AlphaFoldDB" id="X6N2P4"/>
<keyword evidence="1" id="KW-0812">Transmembrane</keyword>
<keyword evidence="3" id="KW-1185">Reference proteome</keyword>
<sequence>MRKSKKTLSANKKTKVWDDENIDFARVEKEIDENMFANDSTKSREQRMLEISKKLKQKEENENQSDNESTSSGILKLFCISLIKEFSDIERNVADKDVEENLGKVEWGRNQKMYYGADTQTETLKKASTDAQWQELRDEEKIGLQMQKNLAKTSRKELIRQYEFFDDYCLSLRLQDQLFFIFFDFYDKEILSLMKEWITQEHEAEKQNEKSNSFFELCCKIYRKKIEMLEIGMNTMTQYRKKISKYQRKNQNTQFEPVNEVPMEKIVKNWTAVATEEDVMDIVRRDHPELPGIVTELKVTIQEMENVNSIRKKAISEKFTNAVNDATMFLDLLRTYASILCFFLKLKVSLLWFLFDSFSLMINLVIRKSLHLSRYTNNFTHCTRSVITM</sequence>
<gene>
    <name evidence="2" type="ORF">RFI_16687</name>
</gene>
<organism evidence="2 3">
    <name type="scientific">Reticulomyxa filosa</name>
    <dbReference type="NCBI Taxonomy" id="46433"/>
    <lineage>
        <taxon>Eukaryota</taxon>
        <taxon>Sar</taxon>
        <taxon>Rhizaria</taxon>
        <taxon>Retaria</taxon>
        <taxon>Foraminifera</taxon>
        <taxon>Monothalamids</taxon>
        <taxon>Reticulomyxidae</taxon>
        <taxon>Reticulomyxa</taxon>
    </lineage>
</organism>
<dbReference type="EMBL" id="ASPP01012513">
    <property type="protein sequence ID" value="ETO20535.1"/>
    <property type="molecule type" value="Genomic_DNA"/>
</dbReference>
<name>X6N2P4_RETFI</name>
<reference evidence="2 3" key="1">
    <citation type="journal article" date="2013" name="Curr. Biol.">
        <title>The Genome of the Foraminiferan Reticulomyxa filosa.</title>
        <authorList>
            <person name="Glockner G."/>
            <person name="Hulsmann N."/>
            <person name="Schleicher M."/>
            <person name="Noegel A.A."/>
            <person name="Eichinger L."/>
            <person name="Gallinger C."/>
            <person name="Pawlowski J."/>
            <person name="Sierra R."/>
            <person name="Euteneuer U."/>
            <person name="Pillet L."/>
            <person name="Moustafa A."/>
            <person name="Platzer M."/>
            <person name="Groth M."/>
            <person name="Szafranski K."/>
            <person name="Schliwa M."/>
        </authorList>
    </citation>
    <scope>NUCLEOTIDE SEQUENCE [LARGE SCALE GENOMIC DNA]</scope>
</reference>
<evidence type="ECO:0000256" key="1">
    <source>
        <dbReference type="SAM" id="Phobius"/>
    </source>
</evidence>
<accession>X6N2P4</accession>